<dbReference type="CDD" id="cd07814">
    <property type="entry name" value="SRPBCC_CalC_Aha1-like"/>
    <property type="match status" value="1"/>
</dbReference>
<organism evidence="3 4">
    <name type="scientific">Niabella yanshanensis</name>
    <dbReference type="NCBI Taxonomy" id="577386"/>
    <lineage>
        <taxon>Bacteria</taxon>
        <taxon>Pseudomonadati</taxon>
        <taxon>Bacteroidota</taxon>
        <taxon>Chitinophagia</taxon>
        <taxon>Chitinophagales</taxon>
        <taxon>Chitinophagaceae</taxon>
        <taxon>Niabella</taxon>
    </lineage>
</organism>
<dbReference type="InterPro" id="IPR023393">
    <property type="entry name" value="START-like_dom_sf"/>
</dbReference>
<accession>A0ABZ0WCM8</accession>
<sequence length="140" mass="15891">MQTGHIATYQTIINAPVEKVWEALTNPELVKQYFFGSDQQGDWRPGGAITWTGEYEGKTYIDKGIIQEYTPNEKLSFTYLSSWSGKEDIPENYLFVTYAVKLVDEGTELTITQTNYDDEKAKHSADNWGLVIAGLKKIVK</sequence>
<gene>
    <name evidence="3" type="ORF">U0035_10705</name>
</gene>
<dbReference type="RefSeq" id="WP_114789791.1">
    <property type="nucleotide sequence ID" value="NZ_CP139960.1"/>
</dbReference>
<comment type="similarity">
    <text evidence="1">Belongs to the AHA1 family.</text>
</comment>
<feature type="domain" description="Activator of Hsp90 ATPase homologue 1/2-like C-terminal" evidence="2">
    <location>
        <begin position="14"/>
        <end position="139"/>
    </location>
</feature>
<keyword evidence="4" id="KW-1185">Reference proteome</keyword>
<dbReference type="Gene3D" id="3.30.530.20">
    <property type="match status" value="1"/>
</dbReference>
<reference evidence="3 4" key="1">
    <citation type="submission" date="2023-12" db="EMBL/GenBank/DDBJ databases">
        <title>Genome sequencing and assembly of bacterial species from a model synthetic community.</title>
        <authorList>
            <person name="Hogle S.L."/>
        </authorList>
    </citation>
    <scope>NUCLEOTIDE SEQUENCE [LARGE SCALE GENOMIC DNA]</scope>
    <source>
        <strain evidence="3 4">HAMBI_3031</strain>
    </source>
</reference>
<name>A0ABZ0WCM8_9BACT</name>
<protein>
    <submittedName>
        <fullName evidence="3">SRPBCC family protein</fullName>
    </submittedName>
</protein>
<evidence type="ECO:0000259" key="2">
    <source>
        <dbReference type="Pfam" id="PF08327"/>
    </source>
</evidence>
<evidence type="ECO:0000256" key="1">
    <source>
        <dbReference type="ARBA" id="ARBA00006817"/>
    </source>
</evidence>
<dbReference type="Proteomes" id="UP001325680">
    <property type="component" value="Chromosome"/>
</dbReference>
<proteinExistence type="inferred from homology"/>
<evidence type="ECO:0000313" key="3">
    <source>
        <dbReference type="EMBL" id="WQD40618.1"/>
    </source>
</evidence>
<dbReference type="Pfam" id="PF08327">
    <property type="entry name" value="AHSA1"/>
    <property type="match status" value="1"/>
</dbReference>
<evidence type="ECO:0000313" key="4">
    <source>
        <dbReference type="Proteomes" id="UP001325680"/>
    </source>
</evidence>
<dbReference type="EMBL" id="CP139960">
    <property type="protein sequence ID" value="WQD40618.1"/>
    <property type="molecule type" value="Genomic_DNA"/>
</dbReference>
<dbReference type="SUPFAM" id="SSF55961">
    <property type="entry name" value="Bet v1-like"/>
    <property type="match status" value="1"/>
</dbReference>
<dbReference type="InterPro" id="IPR013538">
    <property type="entry name" value="ASHA1/2-like_C"/>
</dbReference>